<evidence type="ECO:0000259" key="3">
    <source>
        <dbReference type="Pfam" id="PF00496"/>
    </source>
</evidence>
<dbReference type="EMBL" id="JAVDXX010000001">
    <property type="protein sequence ID" value="MDR7292885.1"/>
    <property type="molecule type" value="Genomic_DNA"/>
</dbReference>
<accession>A0ABU1YX13</accession>
<sequence>MHARTQTGRRIGVLARITAVIAAATLTLTACGAGGSKSEGGSKDAVTVGLTAAPANLDFTTTSGAAIPQALMTNVYEGLVTVNQEGELEPLLAESWDISKDRTEYTFHLREGVRFSNGTEFNAETAKFSIERVKSKAWKNGLKAGMDVVKKVEVIDKKTLKVTLKQPSQAWLWDMATLIGAQFAPDAVDKLATEPVGTGPFTVTKWDNGRTLTLEARDDYWGEKPASKKITLRYFADATTAANALKTGSVDAIPAFQAPELIPSYEKNPKFTVQRGTTTGKVMLAMNNKKPPFNKLAARKAIMYGIDRKAVIESAWGGYGDLLGAPVVPTDPYFEELSGEYPYDPDKAAKLVEEAGIKGKTVTIATPSLPYATASAQVIVSDLKKIGLNAKIEQQEFPAVWLDKTYTKGNYTLSVIAHVEPKDLLNLVRGDYYFGYDDSRIAELRASADAGDDKEYVRDMKKLVRKAFVEDAAANTLFLMAGITVMAEDIEGMPKNTPTTALDLTKVRHR</sequence>
<evidence type="ECO:0000256" key="2">
    <source>
        <dbReference type="SAM" id="SignalP"/>
    </source>
</evidence>
<dbReference type="Pfam" id="PF00496">
    <property type="entry name" value="SBP_bac_5"/>
    <property type="match status" value="1"/>
</dbReference>
<keyword evidence="1 2" id="KW-0732">Signal</keyword>
<dbReference type="CDD" id="cd08494">
    <property type="entry name" value="PBP2_NikA_DppA_OppA_like_6"/>
    <property type="match status" value="1"/>
</dbReference>
<dbReference type="RefSeq" id="WP_310245353.1">
    <property type="nucleotide sequence ID" value="NZ_JAVDXX010000001.1"/>
</dbReference>
<evidence type="ECO:0000256" key="1">
    <source>
        <dbReference type="ARBA" id="ARBA00022729"/>
    </source>
</evidence>
<feature type="signal peptide" evidence="2">
    <location>
        <begin position="1"/>
        <end position="32"/>
    </location>
</feature>
<organism evidence="4 5">
    <name type="scientific">Pseudoglutamicibacter albus</name>
    <dbReference type="NCBI Taxonomy" id="98671"/>
    <lineage>
        <taxon>Bacteria</taxon>
        <taxon>Bacillati</taxon>
        <taxon>Actinomycetota</taxon>
        <taxon>Actinomycetes</taxon>
        <taxon>Micrococcales</taxon>
        <taxon>Micrococcaceae</taxon>
        <taxon>Pseudoglutamicibacter</taxon>
    </lineage>
</organism>
<feature type="chain" id="PRO_5045528485" evidence="2">
    <location>
        <begin position="33"/>
        <end position="510"/>
    </location>
</feature>
<dbReference type="PIRSF" id="PIRSF002741">
    <property type="entry name" value="MppA"/>
    <property type="match status" value="1"/>
</dbReference>
<dbReference type="PROSITE" id="PS51257">
    <property type="entry name" value="PROKAR_LIPOPROTEIN"/>
    <property type="match status" value="1"/>
</dbReference>
<evidence type="ECO:0000313" key="4">
    <source>
        <dbReference type="EMBL" id="MDR7292885.1"/>
    </source>
</evidence>
<evidence type="ECO:0000313" key="5">
    <source>
        <dbReference type="Proteomes" id="UP001180715"/>
    </source>
</evidence>
<reference evidence="4" key="1">
    <citation type="submission" date="2023-07" db="EMBL/GenBank/DDBJ databases">
        <title>Sequencing the genomes of 1000 actinobacteria strains.</title>
        <authorList>
            <person name="Klenk H.-P."/>
        </authorList>
    </citation>
    <scope>NUCLEOTIDE SEQUENCE</scope>
    <source>
        <strain evidence="4">DSM 13068</strain>
    </source>
</reference>
<name>A0ABU1YX13_9MICC</name>
<dbReference type="InterPro" id="IPR030678">
    <property type="entry name" value="Peptide/Ni-bd"/>
</dbReference>
<protein>
    <submittedName>
        <fullName evidence="4">Peptide/nickel transport system substrate-binding protein</fullName>
    </submittedName>
</protein>
<dbReference type="PANTHER" id="PTHR30290">
    <property type="entry name" value="PERIPLASMIC BINDING COMPONENT OF ABC TRANSPORTER"/>
    <property type="match status" value="1"/>
</dbReference>
<dbReference type="InterPro" id="IPR039424">
    <property type="entry name" value="SBP_5"/>
</dbReference>
<gene>
    <name evidence="4" type="ORF">J2S67_000153</name>
</gene>
<dbReference type="SUPFAM" id="SSF53850">
    <property type="entry name" value="Periplasmic binding protein-like II"/>
    <property type="match status" value="1"/>
</dbReference>
<dbReference type="InterPro" id="IPR000914">
    <property type="entry name" value="SBP_5_dom"/>
</dbReference>
<feature type="domain" description="Solute-binding protein family 5" evidence="3">
    <location>
        <begin position="87"/>
        <end position="416"/>
    </location>
</feature>
<keyword evidence="5" id="KW-1185">Reference proteome</keyword>
<dbReference type="Gene3D" id="3.10.105.10">
    <property type="entry name" value="Dipeptide-binding Protein, Domain 3"/>
    <property type="match status" value="1"/>
</dbReference>
<dbReference type="Proteomes" id="UP001180715">
    <property type="component" value="Unassembled WGS sequence"/>
</dbReference>
<proteinExistence type="predicted"/>
<comment type="caution">
    <text evidence="4">The sequence shown here is derived from an EMBL/GenBank/DDBJ whole genome shotgun (WGS) entry which is preliminary data.</text>
</comment>
<dbReference type="Gene3D" id="3.40.190.10">
    <property type="entry name" value="Periplasmic binding protein-like II"/>
    <property type="match status" value="1"/>
</dbReference>
<dbReference type="PANTHER" id="PTHR30290:SF38">
    <property type="entry name" value="D,D-DIPEPTIDE-BINDING PERIPLASMIC PROTEIN DDPA-RELATED"/>
    <property type="match status" value="1"/>
</dbReference>